<evidence type="ECO:0000313" key="2">
    <source>
        <dbReference type="Proteomes" id="UP000515162"/>
    </source>
</evidence>
<organism evidence="2 3">
    <name type="scientific">Drosophila mauritiana</name>
    <name type="common">Fruit fly</name>
    <dbReference type="NCBI Taxonomy" id="7226"/>
    <lineage>
        <taxon>Eukaryota</taxon>
        <taxon>Metazoa</taxon>
        <taxon>Ecdysozoa</taxon>
        <taxon>Arthropoda</taxon>
        <taxon>Hexapoda</taxon>
        <taxon>Insecta</taxon>
        <taxon>Pterygota</taxon>
        <taxon>Neoptera</taxon>
        <taxon>Endopterygota</taxon>
        <taxon>Diptera</taxon>
        <taxon>Brachycera</taxon>
        <taxon>Muscomorpha</taxon>
        <taxon>Ephydroidea</taxon>
        <taxon>Drosophilidae</taxon>
        <taxon>Drosophila</taxon>
        <taxon>Sophophora</taxon>
    </lineage>
</organism>
<protein>
    <submittedName>
        <fullName evidence="3">Uncharacterized protein LOC117136690</fullName>
    </submittedName>
</protein>
<evidence type="ECO:0000256" key="1">
    <source>
        <dbReference type="SAM" id="SignalP"/>
    </source>
</evidence>
<reference evidence="3" key="1">
    <citation type="submission" date="2025-08" db="UniProtKB">
        <authorList>
            <consortium name="RefSeq"/>
        </authorList>
    </citation>
    <scope>IDENTIFICATION</scope>
    <source>
        <strain evidence="3">Mau12</strain>
        <tissue evidence="3">Whole Body</tissue>
    </source>
</reference>
<dbReference type="Proteomes" id="UP000515162">
    <property type="component" value="Chromosome 2R"/>
</dbReference>
<accession>A0A6P8JDJ2</accession>
<dbReference type="GeneID" id="117136690"/>
<feature type="signal peptide" evidence="1">
    <location>
        <begin position="1"/>
        <end position="23"/>
    </location>
</feature>
<proteinExistence type="predicted"/>
<feature type="chain" id="PRO_5027843395" evidence="1">
    <location>
        <begin position="24"/>
        <end position="48"/>
    </location>
</feature>
<sequence>MLISRFSCLKLMLLMVGLGMASSYEIIRQCPVHFVFKDNYCQYEPVRG</sequence>
<keyword evidence="1" id="KW-0732">Signal</keyword>
<dbReference type="AlphaFoldDB" id="A0A6P8JDJ2"/>
<evidence type="ECO:0000313" key="3">
    <source>
        <dbReference type="RefSeq" id="XP_033153595.1"/>
    </source>
</evidence>
<keyword evidence="2" id="KW-1185">Reference proteome</keyword>
<dbReference type="RefSeq" id="XP_033153595.1">
    <property type="nucleotide sequence ID" value="XM_033297704.1"/>
</dbReference>
<name>A0A6P8JDJ2_DROMA</name>
<gene>
    <name evidence="3" type="primary">LOC117136690</name>
</gene>